<gene>
    <name evidence="11" type="primary">LOC113719642</name>
    <name evidence="10" type="synonym">LOC113716993</name>
</gene>
<dbReference type="GO" id="GO:0022857">
    <property type="term" value="F:transmembrane transporter activity"/>
    <property type="evidence" value="ECO:0007669"/>
    <property type="project" value="InterPro"/>
</dbReference>
<sequence length="652" mass="73549">MAFLRIMVLLWADMLATYVMWIMQTYLTNVWKLGFTHAAGIMNIYTGLTKFLPLVLFIFVDAGLGNYWNLLLSSTAFSIGLGFLSMSTPPVLHKATGTCKGYEPNCLGHTQNALFYTALALIAVGLSGHVVSLVAFADNQIEKKPDEPKVNEPKFERSSKSFLYKLRRGPDGKLKYMPNLRTPSFMVNYQKKKKQQQQAESTPKTEVDISQLQFQPIEAMLALVQKERVKLLGAACIILVPVIGLIALPYIKPWSLRFGIPAICTLVATLAFLQGTRSYKGESKPEGSPVTNVLRVFVASTCKMFEDPKQYSELYENQDTNTPKLPHTKGLLSFLDKAAIQLTTEIEKPERHRWRLCTRTEVEETKIIIRMIPIWITFVICGVITSVGNTYFVEQANHMNYKIGKLKLPNSVILVFYEISKTRIKLIYTAIGRYLRGACKEKYAPSIGIALATIFSLLCCITASGIETRRIHVIRSHGLLDKPEDKIPLSVFVLLPQYFLLAGLDSFYENSVTPFLTDQSPPSMKKYLVYLSPGLSGLGIVGSVLSVYVVGKVSEKGGKRNWFQYTLNQSRLDRYYWVLAALSAGNFIWFVFWAVLFPLREPDSNDEEKAGNNDGNEEQTRNQEKEEPIGNREWVDPSLNFVNDLLADNITR</sequence>
<comment type="subcellular location">
    <subcellularLocation>
        <location evidence="1">Membrane</location>
        <topology evidence="1">Multi-pass membrane protein</topology>
    </subcellularLocation>
</comment>
<dbReference type="SUPFAM" id="SSF103473">
    <property type="entry name" value="MFS general substrate transporter"/>
    <property type="match status" value="1"/>
</dbReference>
<dbReference type="Gene3D" id="1.20.1250.20">
    <property type="entry name" value="MFS general substrate transporter like domains"/>
    <property type="match status" value="1"/>
</dbReference>
<reference evidence="10 11" key="1">
    <citation type="submission" date="2025-05" db="UniProtKB">
        <authorList>
            <consortium name="RefSeq"/>
        </authorList>
    </citation>
    <scope>IDENTIFICATION</scope>
    <source>
        <tissue evidence="10 11">Leaves</tissue>
    </source>
</reference>
<proteinExistence type="inferred from homology"/>
<evidence type="ECO:0000256" key="4">
    <source>
        <dbReference type="ARBA" id="ARBA00022989"/>
    </source>
</evidence>
<evidence type="ECO:0000256" key="7">
    <source>
        <dbReference type="SAM" id="MobiDB-lite"/>
    </source>
</evidence>
<dbReference type="Proteomes" id="UP001652660">
    <property type="component" value="Chromosome 11e"/>
</dbReference>
<evidence type="ECO:0000256" key="1">
    <source>
        <dbReference type="ARBA" id="ARBA00004141"/>
    </source>
</evidence>
<evidence type="ECO:0000256" key="2">
    <source>
        <dbReference type="ARBA" id="ARBA00005982"/>
    </source>
</evidence>
<accession>A0A6P6VDF4</accession>
<feature type="transmembrane region" description="Helical" evidence="8">
    <location>
        <begin position="113"/>
        <end position="136"/>
    </location>
</feature>
<evidence type="ECO:0000313" key="9">
    <source>
        <dbReference type="Proteomes" id="UP001652660"/>
    </source>
</evidence>
<comment type="similarity">
    <text evidence="2">Belongs to the major facilitator superfamily. Proton-dependent oligopeptide transporter (POT/PTR) (TC 2.A.17) family.</text>
</comment>
<evidence type="ECO:0000256" key="3">
    <source>
        <dbReference type="ARBA" id="ARBA00022692"/>
    </source>
</evidence>
<evidence type="ECO:0000256" key="8">
    <source>
        <dbReference type="SAM" id="Phobius"/>
    </source>
</evidence>
<dbReference type="AlphaFoldDB" id="A0A6P6VDF4"/>
<feature type="transmembrane region" description="Helical" evidence="8">
    <location>
        <begin position="575"/>
        <end position="596"/>
    </location>
</feature>
<feature type="compositionally biased region" description="Basic and acidic residues" evidence="7">
    <location>
        <begin position="618"/>
        <end position="634"/>
    </location>
</feature>
<evidence type="ECO:0000256" key="5">
    <source>
        <dbReference type="ARBA" id="ARBA00023136"/>
    </source>
</evidence>
<dbReference type="InterPro" id="IPR036259">
    <property type="entry name" value="MFS_trans_sf"/>
</dbReference>
<keyword evidence="9" id="KW-1185">Reference proteome</keyword>
<dbReference type="InterPro" id="IPR000109">
    <property type="entry name" value="POT_fam"/>
</dbReference>
<dbReference type="GO" id="GO:0016020">
    <property type="term" value="C:membrane"/>
    <property type="evidence" value="ECO:0007669"/>
    <property type="project" value="UniProtKB-SubCell"/>
</dbReference>
<organism evidence="9 11">
    <name type="scientific">Coffea arabica</name>
    <name type="common">Arabian coffee</name>
    <dbReference type="NCBI Taxonomy" id="13443"/>
    <lineage>
        <taxon>Eukaryota</taxon>
        <taxon>Viridiplantae</taxon>
        <taxon>Streptophyta</taxon>
        <taxon>Embryophyta</taxon>
        <taxon>Tracheophyta</taxon>
        <taxon>Spermatophyta</taxon>
        <taxon>Magnoliopsida</taxon>
        <taxon>eudicotyledons</taxon>
        <taxon>Gunneridae</taxon>
        <taxon>Pentapetalae</taxon>
        <taxon>asterids</taxon>
        <taxon>lamiids</taxon>
        <taxon>Gentianales</taxon>
        <taxon>Rubiaceae</taxon>
        <taxon>Ixoroideae</taxon>
        <taxon>Gardenieae complex</taxon>
        <taxon>Bertiereae - Coffeeae clade</taxon>
        <taxon>Coffeeae</taxon>
        <taxon>Coffea</taxon>
    </lineage>
</organism>
<evidence type="ECO:0000313" key="11">
    <source>
        <dbReference type="RefSeq" id="XP_071929132.1"/>
    </source>
</evidence>
<keyword evidence="3 8" id="KW-0812">Transmembrane</keyword>
<feature type="transmembrane region" description="Helical" evidence="8">
    <location>
        <begin position="7"/>
        <end position="27"/>
    </location>
</feature>
<feature type="transmembrane region" description="Helical" evidence="8">
    <location>
        <begin position="443"/>
        <end position="466"/>
    </location>
</feature>
<keyword evidence="4 8" id="KW-1133">Transmembrane helix</keyword>
<dbReference type="GeneID" id="113719642"/>
<dbReference type="Proteomes" id="UP001652660">
    <property type="component" value="Chromosome 11c"/>
</dbReference>
<dbReference type="Pfam" id="PF00854">
    <property type="entry name" value="PTR2"/>
    <property type="match status" value="1"/>
</dbReference>
<evidence type="ECO:0000256" key="6">
    <source>
        <dbReference type="ARBA" id="ARBA00044504"/>
    </source>
</evidence>
<feature type="region of interest" description="Disordered" evidence="7">
    <location>
        <begin position="603"/>
        <end position="634"/>
    </location>
</feature>
<feature type="transmembrane region" description="Helical" evidence="8">
    <location>
        <begin position="39"/>
        <end position="60"/>
    </location>
</feature>
<name>A0A6P6VDF4_COFAR</name>
<feature type="transmembrane region" description="Helical" evidence="8">
    <location>
        <begin position="528"/>
        <end position="550"/>
    </location>
</feature>
<feature type="transmembrane region" description="Helical" evidence="8">
    <location>
        <begin position="67"/>
        <end position="86"/>
    </location>
</feature>
<feature type="transmembrane region" description="Helical" evidence="8">
    <location>
        <begin position="372"/>
        <end position="392"/>
    </location>
</feature>
<keyword evidence="5 8" id="KW-0472">Membrane</keyword>
<dbReference type="PANTHER" id="PTHR11654">
    <property type="entry name" value="OLIGOPEPTIDE TRANSPORTER-RELATED"/>
    <property type="match status" value="1"/>
</dbReference>
<feature type="transmembrane region" description="Helical" evidence="8">
    <location>
        <begin position="229"/>
        <end position="248"/>
    </location>
</feature>
<evidence type="ECO:0000313" key="10">
    <source>
        <dbReference type="RefSeq" id="XP_071927462.1"/>
    </source>
</evidence>
<comment type="similarity">
    <text evidence="6">Belongs to the major facilitator superfamily. Phosphate:H(+) symporter (TC 2.A.1.9) family.</text>
</comment>
<feature type="transmembrane region" description="Helical" evidence="8">
    <location>
        <begin position="487"/>
        <end position="508"/>
    </location>
</feature>
<feature type="transmembrane region" description="Helical" evidence="8">
    <location>
        <begin position="254"/>
        <end position="273"/>
    </location>
</feature>
<protein>
    <submittedName>
        <fullName evidence="10 11">Protein NRT1/ PTR FAMILY 5.5-like</fullName>
    </submittedName>
</protein>
<dbReference type="RefSeq" id="XP_071927462.1">
    <property type="nucleotide sequence ID" value="XM_072071361.1"/>
</dbReference>
<dbReference type="RefSeq" id="XP_071929132.1">
    <property type="nucleotide sequence ID" value="XM_072073031.1"/>
</dbReference>